<dbReference type="InterPro" id="IPR040911">
    <property type="entry name" value="Exostosin_GT47"/>
</dbReference>
<protein>
    <recommendedName>
        <fullName evidence="8">Exostosin GT47 domain-containing protein</fullName>
    </recommendedName>
</protein>
<evidence type="ECO:0000256" key="4">
    <source>
        <dbReference type="ARBA" id="ARBA00022968"/>
    </source>
</evidence>
<feature type="domain" description="Exostosin GT47" evidence="8">
    <location>
        <begin position="142"/>
        <end position="421"/>
    </location>
</feature>
<comment type="caution">
    <text evidence="9">The sequence shown here is derived from an EMBL/GenBank/DDBJ whole genome shotgun (WGS) entry which is preliminary data.</text>
</comment>
<reference evidence="9 10" key="1">
    <citation type="submission" date="2024-12" db="EMBL/GenBank/DDBJ databases">
        <title>The unique morphological basis and parallel evolutionary history of personate flowers in Penstemon.</title>
        <authorList>
            <person name="Depatie T.H."/>
            <person name="Wessinger C.A."/>
        </authorList>
    </citation>
    <scope>NUCLEOTIDE SEQUENCE [LARGE SCALE GENOMIC DNA]</scope>
    <source>
        <strain evidence="9">WTNN_2</strain>
        <tissue evidence="9">Leaf</tissue>
    </source>
</reference>
<evidence type="ECO:0000256" key="2">
    <source>
        <dbReference type="ARBA" id="ARBA00010271"/>
    </source>
</evidence>
<dbReference type="Pfam" id="PF03016">
    <property type="entry name" value="Exostosin_GT47"/>
    <property type="match status" value="2"/>
</dbReference>
<keyword evidence="7" id="KW-0472">Membrane</keyword>
<keyword evidence="7" id="KW-1133">Transmembrane helix</keyword>
<feature type="coiled-coil region" evidence="6">
    <location>
        <begin position="81"/>
        <end position="108"/>
    </location>
</feature>
<dbReference type="PANTHER" id="PTHR11062">
    <property type="entry name" value="EXOSTOSIN HEPARAN SULFATE GLYCOSYLTRANSFERASE -RELATED"/>
    <property type="match status" value="1"/>
</dbReference>
<dbReference type="InterPro" id="IPR004263">
    <property type="entry name" value="Exostosin"/>
</dbReference>
<keyword evidence="10" id="KW-1185">Reference proteome</keyword>
<evidence type="ECO:0000256" key="5">
    <source>
        <dbReference type="ARBA" id="ARBA00023034"/>
    </source>
</evidence>
<keyword evidence="3" id="KW-0808">Transferase</keyword>
<dbReference type="AlphaFoldDB" id="A0ABD3UJK2"/>
<dbReference type="Proteomes" id="UP001634393">
    <property type="component" value="Unassembled WGS sequence"/>
</dbReference>
<comment type="similarity">
    <text evidence="2">Belongs to the glycosyltransferase 47 family.</text>
</comment>
<comment type="subcellular location">
    <subcellularLocation>
        <location evidence="1">Golgi apparatus membrane</location>
        <topology evidence="1">Single-pass type II membrane protein</topology>
    </subcellularLocation>
</comment>
<feature type="transmembrane region" description="Helical" evidence="7">
    <location>
        <begin position="6"/>
        <end position="34"/>
    </location>
</feature>
<organism evidence="9 10">
    <name type="scientific">Penstemon smallii</name>
    <dbReference type="NCBI Taxonomy" id="265156"/>
    <lineage>
        <taxon>Eukaryota</taxon>
        <taxon>Viridiplantae</taxon>
        <taxon>Streptophyta</taxon>
        <taxon>Embryophyta</taxon>
        <taxon>Tracheophyta</taxon>
        <taxon>Spermatophyta</taxon>
        <taxon>Magnoliopsida</taxon>
        <taxon>eudicotyledons</taxon>
        <taxon>Gunneridae</taxon>
        <taxon>Pentapetalae</taxon>
        <taxon>asterids</taxon>
        <taxon>lamiids</taxon>
        <taxon>Lamiales</taxon>
        <taxon>Plantaginaceae</taxon>
        <taxon>Cheloneae</taxon>
        <taxon>Penstemon</taxon>
    </lineage>
</organism>
<evidence type="ECO:0000256" key="1">
    <source>
        <dbReference type="ARBA" id="ARBA00004323"/>
    </source>
</evidence>
<accession>A0ABD3UJK2</accession>
<evidence type="ECO:0000313" key="10">
    <source>
        <dbReference type="Proteomes" id="UP001634393"/>
    </source>
</evidence>
<keyword evidence="7" id="KW-0812">Transmembrane</keyword>
<dbReference type="PANTHER" id="PTHR11062:SF300">
    <property type="entry name" value="EXOSTOSIN GT47 DOMAIN-CONTAINING PROTEIN"/>
    <property type="match status" value="1"/>
</dbReference>
<keyword evidence="6" id="KW-0175">Coiled coil</keyword>
<keyword evidence="4" id="KW-0735">Signal-anchor</keyword>
<dbReference type="GO" id="GO:0016757">
    <property type="term" value="F:glycosyltransferase activity"/>
    <property type="evidence" value="ECO:0007669"/>
    <property type="project" value="UniProtKB-KW"/>
</dbReference>
<evidence type="ECO:0000313" key="9">
    <source>
        <dbReference type="EMBL" id="KAL3849116.1"/>
    </source>
</evidence>
<feature type="domain" description="Exostosin GT47" evidence="8">
    <location>
        <begin position="505"/>
        <end position="784"/>
    </location>
</feature>
<dbReference type="GO" id="GO:0000139">
    <property type="term" value="C:Golgi membrane"/>
    <property type="evidence" value="ECO:0007669"/>
    <property type="project" value="UniProtKB-SubCell"/>
</dbReference>
<proteinExistence type="inferred from homology"/>
<sequence>MYEYLHFIFCLYIMVNLFSFCLFLIIAHMLMINLHYKKTAKFRQKNTHKYYVYGLHYLQTNTPSDLVENLWVFFYTYKNGRNEKDKKMERIEADLIRARLQIKDAIIKSRTSQPFNKDADYVPKGEIYRNAYVFQRSYKEMERVFKIYVYEEGEAPIFHNGPCRSIYSTEGRFINEMEIGNRFRTRDPNKAHVYFMPFSVVVMVQYLYEQGANDMNAIGNTIADYVDTISRKHPYWNRSLGSDHLMLSCHDWGPYTSSYVPLLFKNSIRVLCNANTSEGFNPLKDAALPEINLKTGEITGLLGGPPPSERSVLAFFAGGSHGHIRHLLFEQWKEKDPDIRVYEKLPSHISYEWMLKNSKFCLCPSGYEVASPRVVEAIYAECVPVLISDSYVLPFSDVLNWKKFSVVVAVEDIGNIKNILMGISTAKYLKMQKRVKQVQRHFVKKEHDRLERIEQVLAKARFSIKEAASRTHNLSSNQEHDSDFTPQGPIYKNAHAFLRSYQEMERVFKIYVYEEGEMPIFHNGPCGSIYSTEGNFIYEIEKGSFYRTKNKEEAHVFFMPFSVVVMVQYLYEDGSKDRGAISEIVADYIQTISSKHPFWNVSLGADHVMLSCHDWGPYSTKSVPNLFTNSIRVFCNANTSEGFNPLKDVSLPEINLNTGDTKSLFGGSPPEKRSVLAFFAGGLHGHIRHILLGHWKEKDPDVRVYEKLPLDISYEWMLKNSKFCLCPSGYEVASPRVVEAIYAECVPVLISDGYVLPFSDVLNWKKFSVVVAVEDIGNIKKILMGISKAKYLKMQRRVKQVRRHFVMNGPTKRFDLFHMIVHSIWLRRLNMIILNRG</sequence>
<dbReference type="EMBL" id="JBJXBP010000001">
    <property type="protein sequence ID" value="KAL3849116.1"/>
    <property type="molecule type" value="Genomic_DNA"/>
</dbReference>
<evidence type="ECO:0000256" key="3">
    <source>
        <dbReference type="ARBA" id="ARBA00022676"/>
    </source>
</evidence>
<gene>
    <name evidence="9" type="ORF">ACJIZ3_010998</name>
</gene>
<keyword evidence="3" id="KW-0328">Glycosyltransferase</keyword>
<keyword evidence="5" id="KW-0333">Golgi apparatus</keyword>
<evidence type="ECO:0000256" key="6">
    <source>
        <dbReference type="SAM" id="Coils"/>
    </source>
</evidence>
<evidence type="ECO:0000256" key="7">
    <source>
        <dbReference type="SAM" id="Phobius"/>
    </source>
</evidence>
<name>A0ABD3UJK2_9LAMI</name>
<evidence type="ECO:0000259" key="8">
    <source>
        <dbReference type="Pfam" id="PF03016"/>
    </source>
</evidence>